<evidence type="ECO:0000313" key="2">
    <source>
        <dbReference type="Proteomes" id="UP000322838"/>
    </source>
</evidence>
<sequence length="113" mass="12766">MSDLEQLEYAKSTAVEAIKQRDMALKLKDNYEFRKLIVEGFFVTESARLVHLSSDPSLGPQERADALNMAQAAGHLKRWLNVMIQQGDYAAADLPNIEENLTELRAEEEADNE</sequence>
<proteinExistence type="predicted"/>
<accession>A0A5C2H6G3</accession>
<organism evidence="1 2">
    <name type="scientific">Sinorhizobium phage ort11</name>
    <dbReference type="NCBI Taxonomy" id="2599764"/>
    <lineage>
        <taxon>Viruses</taxon>
        <taxon>Duplodnaviria</taxon>
        <taxon>Heunggongvirae</taxon>
        <taxon>Uroviricota</taxon>
        <taxon>Caudoviricetes</taxon>
        <taxon>Schitoviridae</taxon>
        <taxon>Huelvavirus</taxon>
        <taxon>Huelvavirus ort11</taxon>
    </lineage>
</organism>
<gene>
    <name evidence="1" type="ORF">Smphiort11_075</name>
</gene>
<dbReference type="EMBL" id="MN228696">
    <property type="protein sequence ID" value="QEP29873.1"/>
    <property type="molecule type" value="Genomic_DNA"/>
</dbReference>
<name>A0A5C2H6G3_9CAUD</name>
<reference evidence="2" key="1">
    <citation type="submission" date="2019-07" db="EMBL/GenBank/DDBJ databases">
        <authorList>
            <person name="Cubo M.T."/>
            <person name="Espuny M.D.R."/>
            <person name="Balsanelli E."/>
        </authorList>
    </citation>
    <scope>NUCLEOTIDE SEQUENCE [LARGE SCALE GENOMIC DNA]</scope>
</reference>
<evidence type="ECO:0000313" key="1">
    <source>
        <dbReference type="EMBL" id="QEP29873.1"/>
    </source>
</evidence>
<keyword evidence="2" id="KW-1185">Reference proteome</keyword>
<protein>
    <submittedName>
        <fullName evidence="1">Uncharacterized protein</fullName>
    </submittedName>
</protein>
<dbReference type="Proteomes" id="UP000322838">
    <property type="component" value="Segment"/>
</dbReference>